<feature type="signal peptide" evidence="9">
    <location>
        <begin position="1"/>
        <end position="21"/>
    </location>
</feature>
<keyword evidence="12" id="KW-1185">Reference proteome</keyword>
<evidence type="ECO:0000256" key="4">
    <source>
        <dbReference type="ARBA" id="ARBA00022679"/>
    </source>
</evidence>
<evidence type="ECO:0000256" key="7">
    <source>
        <dbReference type="ARBA" id="ARBA00023180"/>
    </source>
</evidence>
<keyword evidence="6 9" id="KW-0472">Membrane</keyword>
<dbReference type="AlphaFoldDB" id="A0A9W8Y874"/>
<dbReference type="GO" id="GO:0098552">
    <property type="term" value="C:side of membrane"/>
    <property type="evidence" value="ECO:0007669"/>
    <property type="project" value="UniProtKB-KW"/>
</dbReference>
<dbReference type="GO" id="GO:0005886">
    <property type="term" value="C:plasma membrane"/>
    <property type="evidence" value="ECO:0007669"/>
    <property type="project" value="UniProtKB-SubCell"/>
</dbReference>
<dbReference type="Gene3D" id="3.20.20.80">
    <property type="entry name" value="Glycosidases"/>
    <property type="match status" value="1"/>
</dbReference>
<keyword evidence="3 9" id="KW-0336">GPI-anchor</keyword>
<keyword evidence="8 9" id="KW-0449">Lipoprotein</keyword>
<reference evidence="11" key="1">
    <citation type="submission" date="2022-10" db="EMBL/GenBank/DDBJ databases">
        <title>Tapping the CABI collections for fungal endophytes: first genome assemblies for Collariella, Neodidymelliopsis, Ascochyta clinopodiicola, Didymella pomorum, Didymosphaeria variabile, Neocosmospora piperis and Neocucurbitaria cava.</title>
        <authorList>
            <person name="Hill R."/>
        </authorList>
    </citation>
    <scope>NUCLEOTIDE SEQUENCE</scope>
    <source>
        <strain evidence="11">IMI 356814</strain>
    </source>
</reference>
<dbReference type="OrthoDB" id="421038at2759"/>
<proteinExistence type="inferred from homology"/>
<evidence type="ECO:0000256" key="3">
    <source>
        <dbReference type="ARBA" id="ARBA00022622"/>
    </source>
</evidence>
<dbReference type="GO" id="GO:0042124">
    <property type="term" value="F:1,3-beta-glucanosyltransferase activity"/>
    <property type="evidence" value="ECO:0007669"/>
    <property type="project" value="TreeGrafter"/>
</dbReference>
<dbReference type="GO" id="GO:0031505">
    <property type="term" value="P:fungal-type cell wall organization"/>
    <property type="evidence" value="ECO:0007669"/>
    <property type="project" value="TreeGrafter"/>
</dbReference>
<evidence type="ECO:0000256" key="2">
    <source>
        <dbReference type="ARBA" id="ARBA00007528"/>
    </source>
</evidence>
<dbReference type="PANTHER" id="PTHR31468">
    <property type="entry name" value="1,3-BETA-GLUCANOSYLTRANSFERASE GAS1"/>
    <property type="match status" value="1"/>
</dbReference>
<evidence type="ECO:0000256" key="8">
    <source>
        <dbReference type="ARBA" id="ARBA00023288"/>
    </source>
</evidence>
<dbReference type="EC" id="2.4.1.-" evidence="9"/>
<comment type="subcellular location">
    <subcellularLocation>
        <location evidence="1 9">Cell membrane</location>
        <topology evidence="1 9">Lipid-anchor</topology>
        <topology evidence="1 9">GPI-anchor</topology>
    </subcellularLocation>
</comment>
<keyword evidence="4 9" id="KW-0808">Transferase</keyword>
<dbReference type="SUPFAM" id="SSF51445">
    <property type="entry name" value="(Trans)glycosidases"/>
    <property type="match status" value="1"/>
</dbReference>
<comment type="function">
    <text evidence="9">Splits internally a 1,3-beta-glucan molecule and transfers the newly generated reducing end (the donor) to the non-reducing end of another 1,3-beta-glucan molecule (the acceptor) forming a 1,3-beta linkage, resulting in the elongation of 1,3-beta-glucan chains in the cell wall.</text>
</comment>
<sequence>MPSLVRALALLPALFSTIANAVHPVEVQGQDFVDTVTNKRLMIIGVDYQPGGQAGYKPQEGQDALTNADVCLRDAVVMQKLGVNTIRVYNVDPTLDHSSCASIFNAAGIYLILDVNSPLSGESINRAEPWTSYNSEYLNRIFGIVENFKNFPNTLGFFAANEVMNDLTTAEFNPQYIRAVQRDLKNYIKKHASRTIPVGYSAADVREILEDTWAYMQCNHSNDASSSDFFGLNSYSWCGGDATFQSSGYSDLVTMFNQSAIPVFYSEYGCNKVQPRVFDEVAALYGNQMTSLSGGLVYEYSQEEADYGLVTLNSNGSVSLRTDYDNLQGQFNKLDISLIQSTNAQSTQIKAPACNGDLISADNFSKNFTIPDVCPGCQDLIDNGIEDPKNGKLVDVTETKVKQEVYGSTGVQIQNLELTIVANDGSNTPGGDTTSPSASTTSTAPSPSASKKGAAGRLSTTGAWVWACLLVVGVMLV</sequence>
<keyword evidence="7" id="KW-0325">Glycoprotein</keyword>
<comment type="caution">
    <text evidence="11">The sequence shown here is derived from an EMBL/GenBank/DDBJ whole genome shotgun (WGS) entry which is preliminary data.</text>
</comment>
<dbReference type="PANTHER" id="PTHR31468:SF4">
    <property type="entry name" value="1,3-BETA-GLUCANOSYLTRANSFERASE GAS3-RELATED"/>
    <property type="match status" value="1"/>
</dbReference>
<comment type="similarity">
    <text evidence="2 9">Belongs to the glycosyl hydrolase 72 family.</text>
</comment>
<dbReference type="InterPro" id="IPR004886">
    <property type="entry name" value="Glucanosyltransferase"/>
</dbReference>
<evidence type="ECO:0000256" key="1">
    <source>
        <dbReference type="ARBA" id="ARBA00004609"/>
    </source>
</evidence>
<evidence type="ECO:0000256" key="6">
    <source>
        <dbReference type="ARBA" id="ARBA00023136"/>
    </source>
</evidence>
<keyword evidence="5 9" id="KW-0732">Signal</keyword>
<dbReference type="FunFam" id="3.20.20.80:FF:000032">
    <property type="entry name" value="1,3-beta-glucanosyltransferase"/>
    <property type="match status" value="1"/>
</dbReference>
<dbReference type="Pfam" id="PF03198">
    <property type="entry name" value="Glyco_hydro_72"/>
    <property type="match status" value="1"/>
</dbReference>
<protein>
    <recommendedName>
        <fullName evidence="9">1,3-beta-glucanosyltransferase</fullName>
        <ecNumber evidence="9">2.4.1.-</ecNumber>
    </recommendedName>
</protein>
<evidence type="ECO:0000313" key="11">
    <source>
        <dbReference type="EMBL" id="KAJ4368171.1"/>
    </source>
</evidence>
<gene>
    <name evidence="11" type="primary">GAS4</name>
    <name evidence="11" type="ORF">N0V83_006527</name>
</gene>
<evidence type="ECO:0000313" key="12">
    <source>
        <dbReference type="Proteomes" id="UP001140560"/>
    </source>
</evidence>
<dbReference type="GO" id="GO:0071970">
    <property type="term" value="P:fungal-type cell wall (1-&gt;3)-beta-D-glucan biosynthetic process"/>
    <property type="evidence" value="ECO:0007669"/>
    <property type="project" value="TreeGrafter"/>
</dbReference>
<dbReference type="InterPro" id="IPR017853">
    <property type="entry name" value="GH"/>
</dbReference>
<accession>A0A9W8Y874</accession>
<name>A0A9W8Y874_9PLEO</name>
<dbReference type="EMBL" id="JAPEUY010000011">
    <property type="protein sequence ID" value="KAJ4368171.1"/>
    <property type="molecule type" value="Genomic_DNA"/>
</dbReference>
<feature type="region of interest" description="Disordered" evidence="10">
    <location>
        <begin position="422"/>
        <end position="455"/>
    </location>
</feature>
<organism evidence="11 12">
    <name type="scientific">Neocucurbitaria cava</name>
    <dbReference type="NCBI Taxonomy" id="798079"/>
    <lineage>
        <taxon>Eukaryota</taxon>
        <taxon>Fungi</taxon>
        <taxon>Dikarya</taxon>
        <taxon>Ascomycota</taxon>
        <taxon>Pezizomycotina</taxon>
        <taxon>Dothideomycetes</taxon>
        <taxon>Pleosporomycetidae</taxon>
        <taxon>Pleosporales</taxon>
        <taxon>Pleosporineae</taxon>
        <taxon>Cucurbitariaceae</taxon>
        <taxon>Neocucurbitaria</taxon>
    </lineage>
</organism>
<evidence type="ECO:0000256" key="10">
    <source>
        <dbReference type="SAM" id="MobiDB-lite"/>
    </source>
</evidence>
<feature type="compositionally biased region" description="Low complexity" evidence="10">
    <location>
        <begin position="429"/>
        <end position="455"/>
    </location>
</feature>
<evidence type="ECO:0000256" key="9">
    <source>
        <dbReference type="RuleBase" id="RU361209"/>
    </source>
</evidence>
<feature type="chain" id="PRO_5041012444" description="1,3-beta-glucanosyltransferase" evidence="9">
    <location>
        <begin position="22"/>
        <end position="477"/>
    </location>
</feature>
<evidence type="ECO:0000256" key="5">
    <source>
        <dbReference type="ARBA" id="ARBA00022729"/>
    </source>
</evidence>
<dbReference type="Proteomes" id="UP001140560">
    <property type="component" value="Unassembled WGS sequence"/>
</dbReference>